<feature type="compositionally biased region" description="Polar residues" evidence="1">
    <location>
        <begin position="395"/>
        <end position="417"/>
    </location>
</feature>
<protein>
    <submittedName>
        <fullName evidence="3">Protein XNDC1N</fullName>
    </submittedName>
</protein>
<dbReference type="Gene3D" id="3.30.160.60">
    <property type="entry name" value="Classic Zinc Finger"/>
    <property type="match status" value="1"/>
</dbReference>
<dbReference type="PANTHER" id="PTHR11370:SF4">
    <property type="entry name" value="DNA-REPAIR PROTEIN XRCC1 N-TERMINAL DOMAIN-CONTAINING PROTEIN"/>
    <property type="match status" value="1"/>
</dbReference>
<dbReference type="AlphaFoldDB" id="A0AAD9VH68"/>
<evidence type="ECO:0000313" key="4">
    <source>
        <dbReference type="Proteomes" id="UP001249851"/>
    </source>
</evidence>
<evidence type="ECO:0000313" key="3">
    <source>
        <dbReference type="EMBL" id="KAK2574413.1"/>
    </source>
</evidence>
<reference evidence="3" key="2">
    <citation type="journal article" date="2023" name="Science">
        <title>Genomic signatures of disease resistance in endangered staghorn corals.</title>
        <authorList>
            <person name="Vollmer S.V."/>
            <person name="Selwyn J.D."/>
            <person name="Despard B.A."/>
            <person name="Roesel C.L."/>
        </authorList>
    </citation>
    <scope>NUCLEOTIDE SEQUENCE</scope>
    <source>
        <strain evidence="3">K2</strain>
    </source>
</reference>
<dbReference type="FunFam" id="2.60.120.260:FF:000025">
    <property type="entry name" value="DNA repair protein XRCC1 isoform X1"/>
    <property type="match status" value="1"/>
</dbReference>
<keyword evidence="4" id="KW-1185">Reference proteome</keyword>
<dbReference type="GO" id="GO:0006284">
    <property type="term" value="P:base-excision repair"/>
    <property type="evidence" value="ECO:0007669"/>
    <property type="project" value="TreeGrafter"/>
</dbReference>
<evidence type="ECO:0000259" key="2">
    <source>
        <dbReference type="Pfam" id="PF01834"/>
    </source>
</evidence>
<dbReference type="Pfam" id="PF01834">
    <property type="entry name" value="XRCC1_N"/>
    <property type="match status" value="1"/>
</dbReference>
<dbReference type="PANTHER" id="PTHR11370">
    <property type="entry name" value="DNA-REPAIR PROTEIN XRCC1"/>
    <property type="match status" value="1"/>
</dbReference>
<organism evidence="3 4">
    <name type="scientific">Acropora cervicornis</name>
    <name type="common">Staghorn coral</name>
    <dbReference type="NCBI Taxonomy" id="6130"/>
    <lineage>
        <taxon>Eukaryota</taxon>
        <taxon>Metazoa</taxon>
        <taxon>Cnidaria</taxon>
        <taxon>Anthozoa</taxon>
        <taxon>Hexacorallia</taxon>
        <taxon>Scleractinia</taxon>
        <taxon>Astrocoeniina</taxon>
        <taxon>Acroporidae</taxon>
        <taxon>Acropora</taxon>
    </lineage>
</organism>
<feature type="compositionally biased region" description="Polar residues" evidence="1">
    <location>
        <begin position="244"/>
        <end position="254"/>
    </location>
</feature>
<evidence type="ECO:0000256" key="1">
    <source>
        <dbReference type="SAM" id="MobiDB-lite"/>
    </source>
</evidence>
<proteinExistence type="predicted"/>
<feature type="region of interest" description="Disordered" evidence="1">
    <location>
        <begin position="391"/>
        <end position="426"/>
    </location>
</feature>
<gene>
    <name evidence="3" type="ORF">P5673_000575</name>
</gene>
<sequence length="577" mass="64494">MASVALSFVVRFSSEDVVFKAENLCNGKADNNARAWKIAKEDLITGRMEGEFQLEKASYISHIDIGNCGSAFIEILVGNSMWSQNKPYVTLLPSAMLMSPTECKHWTKTHTVRMFNQSAFSKKAVGSQWDRVRVICLQPFRKDKQFGLSFMRLGSVPDESKACSSDRLTPAKVVVPTSRESMDNQTHDDGVTRLKKASGLMGCLRDIEKGSSDVPLNRAERILHAALDSRSPGTPRNRNKRKLSQSSPEISRNPESPLLHESNLSLDQEPSDKRKKEKRKWSLSGNIEDEVALFLEEIDFANMDLHSITFKDLRNQMEEQRGCSLTRLEKKVFLQLAKAAIEKSVPTESDTEDVSDDCISTADITTVVEKSDNIQADESKLDTRRSVGKHACLSQRESIQTRTPSLSRPSTLTASPTETKKQKTENNNVVIPVSDERDENLPSCLSTVIVHADHGEDELPSMLYHSKDNKPAQYDLFGYPKEGPESSMKNKSLSCLVECPLCNRFFLAAEVEFHAAFCTGESQPPVTTPTTPEKEVALMQCPICSKLFPISDIEEHADRCVQTTIMHTEMKRGPLTI</sequence>
<dbReference type="EMBL" id="JARQWQ010000001">
    <property type="protein sequence ID" value="KAK2574413.1"/>
    <property type="molecule type" value="Genomic_DNA"/>
</dbReference>
<comment type="caution">
    <text evidence="3">The sequence shown here is derived from an EMBL/GenBank/DDBJ whole genome shotgun (WGS) entry which is preliminary data.</text>
</comment>
<dbReference type="GO" id="GO:0003684">
    <property type="term" value="F:damaged DNA binding"/>
    <property type="evidence" value="ECO:0007669"/>
    <property type="project" value="InterPro"/>
</dbReference>
<dbReference type="SUPFAM" id="SSF49785">
    <property type="entry name" value="Galactose-binding domain-like"/>
    <property type="match status" value="1"/>
</dbReference>
<dbReference type="InterPro" id="IPR002706">
    <property type="entry name" value="Xrcc1_N"/>
</dbReference>
<reference evidence="3" key="1">
    <citation type="journal article" date="2023" name="G3 (Bethesda)">
        <title>Whole genome assembly and annotation of the endangered Caribbean coral Acropora cervicornis.</title>
        <authorList>
            <person name="Selwyn J.D."/>
            <person name="Vollmer S.V."/>
        </authorList>
    </citation>
    <scope>NUCLEOTIDE SEQUENCE</scope>
    <source>
        <strain evidence="3">K2</strain>
    </source>
</reference>
<dbReference type="GO" id="GO:0000012">
    <property type="term" value="P:single strand break repair"/>
    <property type="evidence" value="ECO:0007669"/>
    <property type="project" value="InterPro"/>
</dbReference>
<dbReference type="Gene3D" id="2.60.120.260">
    <property type="entry name" value="Galactose-binding domain-like"/>
    <property type="match status" value="1"/>
</dbReference>
<accession>A0AAD9VH68</accession>
<dbReference type="GO" id="GO:0005634">
    <property type="term" value="C:nucleus"/>
    <property type="evidence" value="ECO:0007669"/>
    <property type="project" value="InterPro"/>
</dbReference>
<dbReference type="InterPro" id="IPR008979">
    <property type="entry name" value="Galactose-bd-like_sf"/>
</dbReference>
<name>A0AAD9VH68_ACRCE</name>
<feature type="domain" description="DNA-repair protein Xrcc1 N-terminal" evidence="2">
    <location>
        <begin position="1"/>
        <end position="153"/>
    </location>
</feature>
<feature type="region of interest" description="Disordered" evidence="1">
    <location>
        <begin position="225"/>
        <end position="281"/>
    </location>
</feature>
<dbReference type="Proteomes" id="UP001249851">
    <property type="component" value="Unassembled WGS sequence"/>
</dbReference>